<dbReference type="PROSITE" id="PS00065">
    <property type="entry name" value="D_2_HYDROXYACID_DH_1"/>
    <property type="match status" value="1"/>
</dbReference>
<dbReference type="InterPro" id="IPR006140">
    <property type="entry name" value="D-isomer_DH_NAD-bd"/>
</dbReference>
<dbReference type="RefSeq" id="WP_204498351.1">
    <property type="nucleotide sequence ID" value="NZ_JAFBDR010000006.1"/>
</dbReference>
<dbReference type="SUPFAM" id="SSF52283">
    <property type="entry name" value="Formate/glycerate dehydrogenase catalytic domain-like"/>
    <property type="match status" value="1"/>
</dbReference>
<evidence type="ECO:0000259" key="4">
    <source>
        <dbReference type="Pfam" id="PF00389"/>
    </source>
</evidence>
<reference evidence="6 7" key="1">
    <citation type="submission" date="2021-01" db="EMBL/GenBank/DDBJ databases">
        <title>Genomic Encyclopedia of Type Strains, Phase IV (KMG-IV): sequencing the most valuable type-strain genomes for metagenomic binning, comparative biology and taxonomic classification.</title>
        <authorList>
            <person name="Goeker M."/>
        </authorList>
    </citation>
    <scope>NUCLEOTIDE SEQUENCE [LARGE SCALE GENOMIC DNA]</scope>
    <source>
        <strain evidence="6 7">DSM 23711</strain>
    </source>
</reference>
<dbReference type="PANTHER" id="PTHR10996">
    <property type="entry name" value="2-HYDROXYACID DEHYDROGENASE-RELATED"/>
    <property type="match status" value="1"/>
</dbReference>
<sequence length="321" mass="35779">MTKPYIYITRKIPEELIVAYQDRYTINMWPHEQKPVEQETLALEAQKADALLTMLSDKIDMDVLNDAENLKIIANLAVGYDNINLEDTKRKEITVTNTPDVLTETTADLTFALLLSTARRIVEASDFIKNGKWQNWSPFLLAGSDAYNKTIGIVGMGRIGEAVARRAKGFGMNIIYHNRTRKGQAEEELNASYVSFDTLLAESDFVVCLAPLTPETRGMFNEQAFRKMKQSAIFINASRGQNVDEDALYDALVNGEIKGAGLDVFAKEPIGKEHPLLKLDQVVCLPHIGSSSTDTRSTMIDLCLNNIDLVLSGRKPHTPVL</sequence>
<dbReference type="EMBL" id="JAFBDR010000006">
    <property type="protein sequence ID" value="MBM7570941.1"/>
    <property type="molecule type" value="Genomic_DNA"/>
</dbReference>
<accession>A0ABS2MYI0</accession>
<evidence type="ECO:0000259" key="5">
    <source>
        <dbReference type="Pfam" id="PF02826"/>
    </source>
</evidence>
<evidence type="ECO:0000256" key="2">
    <source>
        <dbReference type="ARBA" id="ARBA00023002"/>
    </source>
</evidence>
<dbReference type="PANTHER" id="PTHR10996:SF283">
    <property type="entry name" value="GLYOXYLATE_HYDROXYPYRUVATE REDUCTASE B"/>
    <property type="match status" value="1"/>
</dbReference>
<evidence type="ECO:0000313" key="7">
    <source>
        <dbReference type="Proteomes" id="UP001296943"/>
    </source>
</evidence>
<dbReference type="InterPro" id="IPR029752">
    <property type="entry name" value="D-isomer_DH_CS1"/>
</dbReference>
<dbReference type="CDD" id="cd05301">
    <property type="entry name" value="GDH"/>
    <property type="match status" value="1"/>
</dbReference>
<dbReference type="InterPro" id="IPR050223">
    <property type="entry name" value="D-isomer_2-hydroxyacid_DH"/>
</dbReference>
<gene>
    <name evidence="6" type="ORF">JOC48_001421</name>
</gene>
<dbReference type="InterPro" id="IPR006139">
    <property type="entry name" value="D-isomer_2_OHA_DH_cat_dom"/>
</dbReference>
<evidence type="ECO:0000256" key="3">
    <source>
        <dbReference type="RuleBase" id="RU003719"/>
    </source>
</evidence>
<name>A0ABS2MYI0_9BACI</name>
<evidence type="ECO:0000256" key="1">
    <source>
        <dbReference type="ARBA" id="ARBA00005854"/>
    </source>
</evidence>
<keyword evidence="7" id="KW-1185">Reference proteome</keyword>
<feature type="domain" description="D-isomer specific 2-hydroxyacid dehydrogenase NAD-binding" evidence="5">
    <location>
        <begin position="111"/>
        <end position="289"/>
    </location>
</feature>
<comment type="caution">
    <text evidence="6">The sequence shown here is derived from an EMBL/GenBank/DDBJ whole genome shotgun (WGS) entry which is preliminary data.</text>
</comment>
<dbReference type="Proteomes" id="UP001296943">
    <property type="component" value="Unassembled WGS sequence"/>
</dbReference>
<proteinExistence type="inferred from homology"/>
<dbReference type="InterPro" id="IPR036291">
    <property type="entry name" value="NAD(P)-bd_dom_sf"/>
</dbReference>
<feature type="domain" description="D-isomer specific 2-hydroxyacid dehydrogenase catalytic" evidence="4">
    <location>
        <begin position="7"/>
        <end position="320"/>
    </location>
</feature>
<dbReference type="Pfam" id="PF02826">
    <property type="entry name" value="2-Hacid_dh_C"/>
    <property type="match status" value="1"/>
</dbReference>
<keyword evidence="2 3" id="KW-0560">Oxidoreductase</keyword>
<dbReference type="SUPFAM" id="SSF51735">
    <property type="entry name" value="NAD(P)-binding Rossmann-fold domains"/>
    <property type="match status" value="1"/>
</dbReference>
<organism evidence="6 7">
    <name type="scientific">Aquibacillus albus</name>
    <dbReference type="NCBI Taxonomy" id="1168171"/>
    <lineage>
        <taxon>Bacteria</taxon>
        <taxon>Bacillati</taxon>
        <taxon>Bacillota</taxon>
        <taxon>Bacilli</taxon>
        <taxon>Bacillales</taxon>
        <taxon>Bacillaceae</taxon>
        <taxon>Aquibacillus</taxon>
    </lineage>
</organism>
<protein>
    <submittedName>
        <fullName evidence="6">Glyoxylate reductase</fullName>
        <ecNumber evidence="6">1.1.1.26</ecNumber>
    </submittedName>
</protein>
<dbReference type="EC" id="1.1.1.26" evidence="6"/>
<dbReference type="Pfam" id="PF00389">
    <property type="entry name" value="2-Hacid_dh"/>
    <property type="match status" value="1"/>
</dbReference>
<evidence type="ECO:0000313" key="6">
    <source>
        <dbReference type="EMBL" id="MBM7570941.1"/>
    </source>
</evidence>
<dbReference type="GO" id="GO:0047964">
    <property type="term" value="F:glyoxylate reductase (NADH) activity"/>
    <property type="evidence" value="ECO:0007669"/>
    <property type="project" value="UniProtKB-EC"/>
</dbReference>
<comment type="similarity">
    <text evidence="1 3">Belongs to the D-isomer specific 2-hydroxyacid dehydrogenase family.</text>
</comment>
<dbReference type="Gene3D" id="3.40.50.720">
    <property type="entry name" value="NAD(P)-binding Rossmann-like Domain"/>
    <property type="match status" value="2"/>
</dbReference>